<accession>A0ABR5ACK7</accession>
<evidence type="ECO:0000313" key="2">
    <source>
        <dbReference type="Proteomes" id="UP000031967"/>
    </source>
</evidence>
<keyword evidence="2" id="KW-1185">Reference proteome</keyword>
<sequence length="100" mass="11505">MTPIEQWNAMTPRERDAWITGIVDVNDYSSDISAAMEAEEKIMQMGLHYIYAHNLAVVISTDKKKHIDDVTQFDLIHASAADRCLALWLTINKQKERENE</sequence>
<evidence type="ECO:0000313" key="1">
    <source>
        <dbReference type="EMBL" id="KIL38320.1"/>
    </source>
</evidence>
<organism evidence="1 2">
    <name type="scientific">Gordoniibacillus kamchatkensis</name>
    <dbReference type="NCBI Taxonomy" id="1590651"/>
    <lineage>
        <taxon>Bacteria</taxon>
        <taxon>Bacillati</taxon>
        <taxon>Bacillota</taxon>
        <taxon>Bacilli</taxon>
        <taxon>Bacillales</taxon>
        <taxon>Paenibacillaceae</taxon>
        <taxon>Gordoniibacillus</taxon>
    </lineage>
</organism>
<dbReference type="EMBL" id="JXAK01000066">
    <property type="protein sequence ID" value="KIL38320.1"/>
    <property type="molecule type" value="Genomic_DNA"/>
</dbReference>
<name>A0ABR5ACK7_9BACL</name>
<reference evidence="1 2" key="1">
    <citation type="submission" date="2014-12" db="EMBL/GenBank/DDBJ databases">
        <title>Draft genome sequence of Paenibacillus kamchatkensis strain B-2647.</title>
        <authorList>
            <person name="Karlyshev A.V."/>
            <person name="Kudryashova E.B."/>
        </authorList>
    </citation>
    <scope>NUCLEOTIDE SEQUENCE [LARGE SCALE GENOMIC DNA]</scope>
    <source>
        <strain evidence="1 2">VKM B-2647</strain>
    </source>
</reference>
<gene>
    <name evidence="1" type="ORF">SD70_27280</name>
</gene>
<protein>
    <recommendedName>
        <fullName evidence="3">Phage protein</fullName>
    </recommendedName>
</protein>
<dbReference type="Proteomes" id="UP000031967">
    <property type="component" value="Unassembled WGS sequence"/>
</dbReference>
<evidence type="ECO:0008006" key="3">
    <source>
        <dbReference type="Google" id="ProtNLM"/>
    </source>
</evidence>
<dbReference type="RefSeq" id="WP_041051495.1">
    <property type="nucleotide sequence ID" value="NZ_JXAK01000066.1"/>
</dbReference>
<proteinExistence type="predicted"/>
<comment type="caution">
    <text evidence="1">The sequence shown here is derived from an EMBL/GenBank/DDBJ whole genome shotgun (WGS) entry which is preliminary data.</text>
</comment>